<gene>
    <name evidence="2" type="ORF">N0V83_003314</name>
</gene>
<comment type="caution">
    <text evidence="2">The sequence shown here is derived from an EMBL/GenBank/DDBJ whole genome shotgun (WGS) entry which is preliminary data.</text>
</comment>
<dbReference type="PANTHER" id="PTHR48079">
    <property type="entry name" value="PROTEIN YEEZ"/>
    <property type="match status" value="1"/>
</dbReference>
<name>A0A9W8YAX3_9PLEO</name>
<dbReference type="Gene3D" id="3.40.50.720">
    <property type="entry name" value="NAD(P)-binding Rossmann-like Domain"/>
    <property type="match status" value="2"/>
</dbReference>
<dbReference type="Gene3D" id="3.90.25.10">
    <property type="entry name" value="UDP-galactose 4-epimerase, domain 1"/>
    <property type="match status" value="1"/>
</dbReference>
<proteinExistence type="predicted"/>
<keyword evidence="3" id="KW-1185">Reference proteome</keyword>
<dbReference type="PANTHER" id="PTHR48079:SF6">
    <property type="entry name" value="NAD(P)-BINDING DOMAIN-CONTAINING PROTEIN-RELATED"/>
    <property type="match status" value="1"/>
</dbReference>
<dbReference type="Pfam" id="PF01370">
    <property type="entry name" value="Epimerase"/>
    <property type="match status" value="1"/>
</dbReference>
<dbReference type="SUPFAM" id="SSF51735">
    <property type="entry name" value="NAD(P)-binding Rossmann-fold domains"/>
    <property type="match status" value="1"/>
</dbReference>
<protein>
    <recommendedName>
        <fullName evidence="1">NAD-dependent epimerase/dehydratase domain-containing protein</fullName>
    </recommendedName>
</protein>
<evidence type="ECO:0000313" key="2">
    <source>
        <dbReference type="EMBL" id="KAJ4373023.1"/>
    </source>
</evidence>
<reference evidence="2" key="1">
    <citation type="submission" date="2022-10" db="EMBL/GenBank/DDBJ databases">
        <title>Tapping the CABI collections for fungal endophytes: first genome assemblies for Collariella, Neodidymelliopsis, Ascochyta clinopodiicola, Didymella pomorum, Didymosphaeria variabile, Neocosmospora piperis and Neocucurbitaria cava.</title>
        <authorList>
            <person name="Hill R."/>
        </authorList>
    </citation>
    <scope>NUCLEOTIDE SEQUENCE</scope>
    <source>
        <strain evidence="2">IMI 356814</strain>
    </source>
</reference>
<dbReference type="InterPro" id="IPR051783">
    <property type="entry name" value="NAD(P)-dependent_oxidoreduct"/>
</dbReference>
<dbReference type="InterPro" id="IPR001509">
    <property type="entry name" value="Epimerase_deHydtase"/>
</dbReference>
<feature type="domain" description="NAD-dependent epimerase/dehydratase" evidence="1">
    <location>
        <begin position="160"/>
        <end position="247"/>
    </location>
</feature>
<dbReference type="GO" id="GO:0005737">
    <property type="term" value="C:cytoplasm"/>
    <property type="evidence" value="ECO:0007669"/>
    <property type="project" value="TreeGrafter"/>
</dbReference>
<organism evidence="2 3">
    <name type="scientific">Neocucurbitaria cava</name>
    <dbReference type="NCBI Taxonomy" id="798079"/>
    <lineage>
        <taxon>Eukaryota</taxon>
        <taxon>Fungi</taxon>
        <taxon>Dikarya</taxon>
        <taxon>Ascomycota</taxon>
        <taxon>Pezizomycotina</taxon>
        <taxon>Dothideomycetes</taxon>
        <taxon>Pleosporomycetidae</taxon>
        <taxon>Pleosporales</taxon>
        <taxon>Pleosporineae</taxon>
        <taxon>Cucurbitariaceae</taxon>
        <taxon>Neocucurbitaria</taxon>
    </lineage>
</organism>
<evidence type="ECO:0000259" key="1">
    <source>
        <dbReference type="Pfam" id="PF01370"/>
    </source>
</evidence>
<dbReference type="GO" id="GO:0004029">
    <property type="term" value="F:aldehyde dehydrogenase (NAD+) activity"/>
    <property type="evidence" value="ECO:0007669"/>
    <property type="project" value="TreeGrafter"/>
</dbReference>
<evidence type="ECO:0000313" key="3">
    <source>
        <dbReference type="Proteomes" id="UP001140560"/>
    </source>
</evidence>
<dbReference type="Proteomes" id="UP001140560">
    <property type="component" value="Unassembled WGS sequence"/>
</dbReference>
<dbReference type="EMBL" id="JAPEUY010000005">
    <property type="protein sequence ID" value="KAJ4373023.1"/>
    <property type="molecule type" value="Genomic_DNA"/>
</dbReference>
<sequence>MAPKIFMYDTSNLSNPHVTGGTGYIGGSVLHTIATAHPEYAITVLLRKTPSDFQSTYPNITIIQGDYDSFDTIASAATAADIVVHNGDSDHEPSLTAIISGLLKRPTPGYLLHLSGTGIVSDYTSASYLGKLNPKIWSDIDSLPEIKSLPDSALHRNTEKILHDTVRDHSDKINIAIMCPPDIYGKGKGLVKTHSAFVPMFIHEIQTNMSGKVFYYDEGTNTRSWVHIDDLMRIYLRVVEAAASSDEQNFGWNAGGYYFASTQEYSHIDVAKATGQILKKHGVIADAQPVQVELSQLDKMVDIPRFPRLARYLFASNSRTRAERAERVFGYKGEAPGLLESLEADILAAVKGQ</sequence>
<dbReference type="OrthoDB" id="2130169at2759"/>
<dbReference type="InterPro" id="IPR036291">
    <property type="entry name" value="NAD(P)-bd_dom_sf"/>
</dbReference>
<accession>A0A9W8YAX3</accession>
<dbReference type="AlphaFoldDB" id="A0A9W8YAX3"/>